<proteinExistence type="predicted"/>
<evidence type="ECO:0000256" key="2">
    <source>
        <dbReference type="ARBA" id="ARBA00022737"/>
    </source>
</evidence>
<evidence type="ECO:0000256" key="3">
    <source>
        <dbReference type="SAM" id="SignalP"/>
    </source>
</evidence>
<feature type="signal peptide" evidence="3">
    <location>
        <begin position="1"/>
        <end position="19"/>
    </location>
</feature>
<keyword evidence="2" id="KW-0677">Repeat</keyword>
<feature type="chain" id="PRO_5001905344" evidence="3">
    <location>
        <begin position="20"/>
        <end position="562"/>
    </location>
</feature>
<protein>
    <submittedName>
        <fullName evidence="4">Putative Ig</fullName>
    </submittedName>
</protein>
<dbReference type="EMBL" id="JPGK01000008">
    <property type="protein sequence ID" value="KGA93193.1"/>
    <property type="molecule type" value="Genomic_DNA"/>
</dbReference>
<comment type="caution">
    <text evidence="4">The sequence shown here is derived from an EMBL/GenBank/DDBJ whole genome shotgun (WGS) entry which is preliminary data.</text>
</comment>
<dbReference type="Pfam" id="PF01344">
    <property type="entry name" value="Kelch_1"/>
    <property type="match status" value="1"/>
</dbReference>
<name>A0A094W6V1_9BACT</name>
<accession>A0A094W6V1</accession>
<dbReference type="PANTHER" id="PTHR46344:SF27">
    <property type="entry name" value="KELCH REPEAT SUPERFAMILY PROTEIN"/>
    <property type="match status" value="1"/>
</dbReference>
<evidence type="ECO:0000256" key="1">
    <source>
        <dbReference type="ARBA" id="ARBA00022441"/>
    </source>
</evidence>
<dbReference type="InterPro" id="IPR015915">
    <property type="entry name" value="Kelch-typ_b-propeller"/>
</dbReference>
<dbReference type="AlphaFoldDB" id="A0A094W6V1"/>
<organism evidence="4 5">
    <name type="scientific">Leptospirillum ferriphilum</name>
    <dbReference type="NCBI Taxonomy" id="178606"/>
    <lineage>
        <taxon>Bacteria</taxon>
        <taxon>Pseudomonadati</taxon>
        <taxon>Nitrospirota</taxon>
        <taxon>Nitrospiria</taxon>
        <taxon>Nitrospirales</taxon>
        <taxon>Nitrospiraceae</taxon>
        <taxon>Leptospirillum</taxon>
    </lineage>
</organism>
<keyword evidence="1" id="KW-0880">Kelch repeat</keyword>
<dbReference type="Pfam" id="PF07646">
    <property type="entry name" value="Kelch_2"/>
    <property type="match status" value="1"/>
</dbReference>
<dbReference type="Gene3D" id="2.120.10.80">
    <property type="entry name" value="Kelch-type beta propeller"/>
    <property type="match status" value="1"/>
</dbReference>
<dbReference type="InterPro" id="IPR011498">
    <property type="entry name" value="Kelch_2"/>
</dbReference>
<dbReference type="Proteomes" id="UP000029452">
    <property type="component" value="Unassembled WGS sequence"/>
</dbReference>
<keyword evidence="3" id="KW-0732">Signal</keyword>
<evidence type="ECO:0000313" key="5">
    <source>
        <dbReference type="Proteomes" id="UP000029452"/>
    </source>
</evidence>
<evidence type="ECO:0000313" key="4">
    <source>
        <dbReference type="EMBL" id="KGA93193.1"/>
    </source>
</evidence>
<dbReference type="PANTHER" id="PTHR46344">
    <property type="entry name" value="OS02G0202900 PROTEIN"/>
    <property type="match status" value="1"/>
</dbReference>
<dbReference type="InterPro" id="IPR006652">
    <property type="entry name" value="Kelch_1"/>
</dbReference>
<dbReference type="SMART" id="SM00612">
    <property type="entry name" value="Kelch"/>
    <property type="match status" value="5"/>
</dbReference>
<dbReference type="PATRIC" id="fig|178606.4.peg.2142"/>
<sequence length="562" mass="61815">MRLLFRQRFLFFLTLVLLANGSKGFAQSSKTLTGWAPLPVTSVEIFRVNPETGENRDLIDVRTTDKRGFFQFRLPRHVPLRLLWFGPLDACSLNGQAASYSAVVLPSFSGKSPVRIDFESSAKDQRTRFLYRVGKGQHPWSSLYPRSSRWFVSLFGDEQKVISPDQEASPLESVLYLLSLWTGGHSWDAGSVLAEDVSDSRLDGRRDKRPLVYCGQTRPALLGTVDWRDAVWQEVGNPTSRLSAIQKQFLVQTALRVGQLAPDPGYRWQFLPKMPTERDSVLVVGGPGIPPTVIGGETNQGISTAVERYIPENRRWIPLPPYPLGVAYASGVALPGGRIFVTGGFNSQGFTRRSFLFDPRRQTWVPLRDAPVARAASTAVLLPDGEILVSGGEDEKGMTAKTDRFNLQKNRWIREKDAPVARIGGVSAFLPDGRVWIGEGLVSSGGITGKGFFYEPETRRWTPAPAARTPRLYPATAVLPDGKILVLDGLNRKGVLNTGDLFDPRKNTWTTFPAPDLIRRKETGAALLNDGSLLLVGGEDAAGNSVGTATRLQEGFGEGPSH</sequence>
<gene>
    <name evidence="4" type="ORF">LptCag_1888</name>
</gene>
<reference evidence="4 5" key="1">
    <citation type="submission" date="2014-06" db="EMBL/GenBank/DDBJ databases">
        <title>Draft genome sequence of iron oxidizing acidophile Leptospirillum ferriphilum DSM14647.</title>
        <authorList>
            <person name="Cardenas J.P."/>
            <person name="Lazcano M."/>
            <person name="Ossandon F.J."/>
            <person name="Corbett M."/>
            <person name="Holmes D.S."/>
            <person name="Watkin E."/>
        </authorList>
    </citation>
    <scope>NUCLEOTIDE SEQUENCE [LARGE SCALE GENOMIC DNA]</scope>
    <source>
        <strain evidence="4 5">DSM 14647</strain>
    </source>
</reference>
<dbReference type="SUPFAM" id="SSF117281">
    <property type="entry name" value="Kelch motif"/>
    <property type="match status" value="1"/>
</dbReference>